<dbReference type="RefSeq" id="WP_147249976.1">
    <property type="nucleotide sequence ID" value="NZ_JPWA01000001.1"/>
</dbReference>
<sequence>MTLDELTCFWQDVPQLCPPPGIASWMMSPSDFARAEPGLYRGYRAADTNLLTPYSTGGIFIAQNAEYASSYNERVWRILLDIRKPYVENASRFTFVSDAYRQALPAGTDAIILPQGDMNIGRGPTIIALDARVIVSVEETWNYGQVLYAIKMGEINSVPDDVLADYPTILHRRAQMHEVYGETFPARQF</sequence>
<reference evidence="1 2" key="1">
    <citation type="submission" date="2014-07" db="EMBL/GenBank/DDBJ databases">
        <title>Draft genome sequence of Thalassospira xianhensis P-4 (MCCC 1A02616).</title>
        <authorList>
            <person name="Lai Q."/>
            <person name="Shao Z."/>
        </authorList>
    </citation>
    <scope>NUCLEOTIDE SEQUENCE [LARGE SCALE GENOMIC DNA]</scope>
    <source>
        <strain evidence="1 2">MCCC 1A02616</strain>
    </source>
</reference>
<gene>
    <name evidence="1" type="ORF">TH5_00010</name>
</gene>
<dbReference type="EMBL" id="JPWA01000001">
    <property type="protein sequence ID" value="RCK07510.1"/>
    <property type="molecule type" value="Genomic_DNA"/>
</dbReference>
<comment type="caution">
    <text evidence="1">The sequence shown here is derived from an EMBL/GenBank/DDBJ whole genome shotgun (WGS) entry which is preliminary data.</text>
</comment>
<name>A0A367UHL7_9PROT</name>
<evidence type="ECO:0000313" key="2">
    <source>
        <dbReference type="Proteomes" id="UP000252419"/>
    </source>
</evidence>
<accession>A0A367UHL7</accession>
<proteinExistence type="predicted"/>
<evidence type="ECO:0000313" key="1">
    <source>
        <dbReference type="EMBL" id="RCK07510.1"/>
    </source>
</evidence>
<protein>
    <submittedName>
        <fullName evidence="1">Uncharacterized protein</fullName>
    </submittedName>
</protein>
<keyword evidence="2" id="KW-1185">Reference proteome</keyword>
<organism evidence="1 2">
    <name type="scientific">Thalassospira xianhensis MCCC 1A02616</name>
    <dbReference type="NCBI Taxonomy" id="1177929"/>
    <lineage>
        <taxon>Bacteria</taxon>
        <taxon>Pseudomonadati</taxon>
        <taxon>Pseudomonadota</taxon>
        <taxon>Alphaproteobacteria</taxon>
        <taxon>Rhodospirillales</taxon>
        <taxon>Thalassospiraceae</taxon>
        <taxon>Thalassospira</taxon>
    </lineage>
</organism>
<dbReference type="Proteomes" id="UP000252419">
    <property type="component" value="Unassembled WGS sequence"/>
</dbReference>
<dbReference type="AlphaFoldDB" id="A0A367UHL7"/>